<dbReference type="EMBL" id="JBHFAB010000002">
    <property type="protein sequence ID" value="MFC1415787.1"/>
    <property type="molecule type" value="Genomic_DNA"/>
</dbReference>
<dbReference type="Gene3D" id="3.40.50.150">
    <property type="entry name" value="Vaccinia Virus protein VP39"/>
    <property type="match status" value="1"/>
</dbReference>
<comment type="caution">
    <text evidence="3">The sequence shown here is derived from an EMBL/GenBank/DDBJ whole genome shotgun (WGS) entry which is preliminary data.</text>
</comment>
<name>A0ABV6VQ03_9ACTN</name>
<dbReference type="PANTHER" id="PTHR43619:SF2">
    <property type="entry name" value="S-ADENOSYL-L-METHIONINE-DEPENDENT METHYLTRANSFERASES SUPERFAMILY PROTEIN"/>
    <property type="match status" value="1"/>
</dbReference>
<dbReference type="SUPFAM" id="SSF53335">
    <property type="entry name" value="S-adenosyl-L-methionine-dependent methyltransferases"/>
    <property type="match status" value="1"/>
</dbReference>
<dbReference type="Proteomes" id="UP001592531">
    <property type="component" value="Unassembled WGS sequence"/>
</dbReference>
<gene>
    <name evidence="3" type="ORF">ACEZDE_03875</name>
</gene>
<protein>
    <submittedName>
        <fullName evidence="3">Class I SAM-dependent methyltransferase</fullName>
    </submittedName>
</protein>
<keyword evidence="4" id="KW-1185">Reference proteome</keyword>
<keyword evidence="2" id="KW-0808">Transferase</keyword>
<dbReference type="PANTHER" id="PTHR43619">
    <property type="entry name" value="S-ADENOSYL-L-METHIONINE-DEPENDENT METHYLTRANSFERASE YKTD-RELATED"/>
    <property type="match status" value="1"/>
</dbReference>
<accession>A0ABV6VQ03</accession>
<dbReference type="RefSeq" id="WP_380532088.1">
    <property type="nucleotide sequence ID" value="NZ_JBHFAB010000002.1"/>
</dbReference>
<dbReference type="GO" id="GO:0008168">
    <property type="term" value="F:methyltransferase activity"/>
    <property type="evidence" value="ECO:0007669"/>
    <property type="project" value="UniProtKB-KW"/>
</dbReference>
<dbReference type="InterPro" id="IPR007213">
    <property type="entry name" value="Ppm1/Ppm2/Tcmp"/>
</dbReference>
<dbReference type="Pfam" id="PF04072">
    <property type="entry name" value="LCM"/>
    <property type="match status" value="1"/>
</dbReference>
<reference evidence="3 4" key="1">
    <citation type="submission" date="2024-09" db="EMBL/GenBank/DDBJ databases">
        <authorList>
            <person name="Lee S.D."/>
        </authorList>
    </citation>
    <scope>NUCLEOTIDE SEQUENCE [LARGE SCALE GENOMIC DNA]</scope>
    <source>
        <strain evidence="3 4">N8-3</strain>
    </source>
</reference>
<evidence type="ECO:0000313" key="3">
    <source>
        <dbReference type="EMBL" id="MFC1415787.1"/>
    </source>
</evidence>
<keyword evidence="1 3" id="KW-0489">Methyltransferase</keyword>
<proteinExistence type="predicted"/>
<dbReference type="GO" id="GO:0032259">
    <property type="term" value="P:methylation"/>
    <property type="evidence" value="ECO:0007669"/>
    <property type="project" value="UniProtKB-KW"/>
</dbReference>
<sequence>MVDASRADALRGVPETMLWTLHHRAAEARRPDTVLPDPRAVRLVEAVDFPFVERFGHPHTVVAQAVALRAGCFDAVVRDFLRACPEGTVVSLGEGLETAFWRVDNGTVDWLTVDLPEPLALRYALLPHGPRQRTHAGDARDLSWTREVDRSNGVLVLAQGLLMYFRPPEVRELIAGCAEAFPGGSLVFDAVPRSVVGVGRAHPRRVSGRYRLPPMPWRMDAADRPALRTAHPGVAGVADLPLPPGRGLLGGPLRPDRIPVLRGKRPSVTLLRFAERPAVVG</sequence>
<evidence type="ECO:0000313" key="4">
    <source>
        <dbReference type="Proteomes" id="UP001592531"/>
    </source>
</evidence>
<dbReference type="InterPro" id="IPR029063">
    <property type="entry name" value="SAM-dependent_MTases_sf"/>
</dbReference>
<organism evidence="3 4">
    <name type="scientific">Streptacidiphilus cavernicola</name>
    <dbReference type="NCBI Taxonomy" id="3342716"/>
    <lineage>
        <taxon>Bacteria</taxon>
        <taxon>Bacillati</taxon>
        <taxon>Actinomycetota</taxon>
        <taxon>Actinomycetes</taxon>
        <taxon>Kitasatosporales</taxon>
        <taxon>Streptomycetaceae</taxon>
        <taxon>Streptacidiphilus</taxon>
    </lineage>
</organism>
<evidence type="ECO:0000256" key="1">
    <source>
        <dbReference type="ARBA" id="ARBA00022603"/>
    </source>
</evidence>
<evidence type="ECO:0000256" key="2">
    <source>
        <dbReference type="ARBA" id="ARBA00022679"/>
    </source>
</evidence>